<dbReference type="Proteomes" id="UP001153618">
    <property type="component" value="Unassembled WGS sequence"/>
</dbReference>
<feature type="transmembrane region" description="Helical" evidence="1">
    <location>
        <begin position="97"/>
        <end position="118"/>
    </location>
</feature>
<keyword evidence="1" id="KW-1133">Transmembrane helix</keyword>
<feature type="transmembrane region" description="Helical" evidence="1">
    <location>
        <begin position="21"/>
        <end position="44"/>
    </location>
</feature>
<proteinExistence type="predicted"/>
<accession>A0A9W4HG37</accession>
<feature type="transmembrane region" description="Helical" evidence="1">
    <location>
        <begin position="130"/>
        <end position="155"/>
    </location>
</feature>
<dbReference type="EMBL" id="CAJVOS010000012">
    <property type="protein sequence ID" value="CAG8000638.1"/>
    <property type="molecule type" value="Genomic_DNA"/>
</dbReference>
<gene>
    <name evidence="2" type="ORF">POLS_LOCUS1847</name>
</gene>
<evidence type="ECO:0000313" key="2">
    <source>
        <dbReference type="EMBL" id="CAG8000638.1"/>
    </source>
</evidence>
<comment type="caution">
    <text evidence="2">The sequence shown here is derived from an EMBL/GenBank/DDBJ whole genome shotgun (WGS) entry which is preliminary data.</text>
</comment>
<keyword evidence="3" id="KW-1185">Reference proteome</keyword>
<evidence type="ECO:0000256" key="1">
    <source>
        <dbReference type="SAM" id="Phobius"/>
    </source>
</evidence>
<sequence length="213" mass="23954">MDFHLVPHGTDRNYTGFFTKTIVYTGTLVIFLASLGLTIASIVVPKWVTYQSDKPNYDYSYGLHRRCSSITDTCESFPQREDCHGEDRYFCSMWRSVGFLMSFAIVLQGISVVTYLVILSGGKRLRENGWSFLSLMVGLSAIVQAAGMSIVAYLFDNEDRFFVGWKLDQSWVFCTVSWCISLFCAGAVILAAKVLPSEGGYELIPDHDDLRIT</sequence>
<dbReference type="AlphaFoldDB" id="A0A9W4HG37"/>
<dbReference type="Gene3D" id="1.20.140.150">
    <property type="match status" value="1"/>
</dbReference>
<dbReference type="OrthoDB" id="61370at2759"/>
<evidence type="ECO:0000313" key="3">
    <source>
        <dbReference type="Proteomes" id="UP001153618"/>
    </source>
</evidence>
<feature type="transmembrane region" description="Helical" evidence="1">
    <location>
        <begin position="170"/>
        <end position="192"/>
    </location>
</feature>
<protein>
    <submittedName>
        <fullName evidence="2">Uncharacterized protein</fullName>
    </submittedName>
</protein>
<keyword evidence="1" id="KW-0472">Membrane</keyword>
<reference evidence="2" key="1">
    <citation type="submission" date="2021-07" db="EMBL/GenBank/DDBJ databases">
        <authorList>
            <person name="Branca A.L. A."/>
        </authorList>
    </citation>
    <scope>NUCLEOTIDE SEQUENCE</scope>
</reference>
<name>A0A9W4HG37_PENOL</name>
<keyword evidence="1" id="KW-0812">Transmembrane</keyword>
<organism evidence="2 3">
    <name type="scientific">Penicillium olsonii</name>
    <dbReference type="NCBI Taxonomy" id="99116"/>
    <lineage>
        <taxon>Eukaryota</taxon>
        <taxon>Fungi</taxon>
        <taxon>Dikarya</taxon>
        <taxon>Ascomycota</taxon>
        <taxon>Pezizomycotina</taxon>
        <taxon>Eurotiomycetes</taxon>
        <taxon>Eurotiomycetidae</taxon>
        <taxon>Eurotiales</taxon>
        <taxon>Aspergillaceae</taxon>
        <taxon>Penicillium</taxon>
    </lineage>
</organism>